<name>A0A401GVP1_9APHY</name>
<feature type="transmembrane region" description="Helical" evidence="4">
    <location>
        <begin position="347"/>
        <end position="367"/>
    </location>
</feature>
<dbReference type="PANTHER" id="PTHR11352:SF0">
    <property type="entry name" value="PROLIFERATING CELL NUCLEAR ANTIGEN"/>
    <property type="match status" value="1"/>
</dbReference>
<dbReference type="SUPFAM" id="SSF55979">
    <property type="entry name" value="DNA clamp"/>
    <property type="match status" value="2"/>
</dbReference>
<comment type="similarity">
    <text evidence="1">Belongs to the PCNA family.</text>
</comment>
<evidence type="ECO:0000256" key="4">
    <source>
        <dbReference type="SAM" id="Phobius"/>
    </source>
</evidence>
<dbReference type="Gene3D" id="3.70.10.10">
    <property type="match status" value="1"/>
</dbReference>
<dbReference type="GO" id="GO:0043626">
    <property type="term" value="C:PCNA complex"/>
    <property type="evidence" value="ECO:0007669"/>
    <property type="project" value="TreeGrafter"/>
</dbReference>
<evidence type="ECO:0000256" key="2">
    <source>
        <dbReference type="ARBA" id="ARBA00023125"/>
    </source>
</evidence>
<evidence type="ECO:0000259" key="5">
    <source>
        <dbReference type="Pfam" id="PF00705"/>
    </source>
</evidence>
<evidence type="ECO:0000313" key="8">
    <source>
        <dbReference type="Proteomes" id="UP000287166"/>
    </source>
</evidence>
<dbReference type="InterPro" id="IPR022649">
    <property type="entry name" value="Pr_cel_nuc_antig_C"/>
</dbReference>
<dbReference type="InterPro" id="IPR000730">
    <property type="entry name" value="Pr_cel_nuc_antig"/>
</dbReference>
<organism evidence="7 8">
    <name type="scientific">Sparassis crispa</name>
    <dbReference type="NCBI Taxonomy" id="139825"/>
    <lineage>
        <taxon>Eukaryota</taxon>
        <taxon>Fungi</taxon>
        <taxon>Dikarya</taxon>
        <taxon>Basidiomycota</taxon>
        <taxon>Agaricomycotina</taxon>
        <taxon>Agaricomycetes</taxon>
        <taxon>Polyporales</taxon>
        <taxon>Sparassidaceae</taxon>
        <taxon>Sparassis</taxon>
    </lineage>
</organism>
<dbReference type="GeneID" id="38783177"/>
<evidence type="ECO:0000259" key="6">
    <source>
        <dbReference type="Pfam" id="PF02747"/>
    </source>
</evidence>
<feature type="domain" description="Proliferating cell nuclear antigen PCNA N-terminal" evidence="5">
    <location>
        <begin position="1"/>
        <end position="125"/>
    </location>
</feature>
<feature type="compositionally biased region" description="Acidic residues" evidence="3">
    <location>
        <begin position="208"/>
        <end position="222"/>
    </location>
</feature>
<evidence type="ECO:0008006" key="9">
    <source>
        <dbReference type="Google" id="ProtNLM"/>
    </source>
</evidence>
<dbReference type="CDD" id="cd00577">
    <property type="entry name" value="PCNA"/>
    <property type="match status" value="1"/>
</dbReference>
<feature type="transmembrane region" description="Helical" evidence="4">
    <location>
        <begin position="316"/>
        <end position="335"/>
    </location>
</feature>
<dbReference type="GO" id="GO:0030337">
    <property type="term" value="F:DNA polymerase processivity factor activity"/>
    <property type="evidence" value="ECO:0007669"/>
    <property type="project" value="InterPro"/>
</dbReference>
<dbReference type="GO" id="GO:0019985">
    <property type="term" value="P:translesion synthesis"/>
    <property type="evidence" value="ECO:0007669"/>
    <property type="project" value="TreeGrafter"/>
</dbReference>
<evidence type="ECO:0000256" key="1">
    <source>
        <dbReference type="ARBA" id="ARBA00010462"/>
    </source>
</evidence>
<proteinExistence type="inferred from homology"/>
<keyword evidence="8" id="KW-1185">Reference proteome</keyword>
<reference evidence="7 8" key="1">
    <citation type="journal article" date="2018" name="Sci. Rep.">
        <title>Genome sequence of the cauliflower mushroom Sparassis crispa (Hanabiratake) and its association with beneficial usage.</title>
        <authorList>
            <person name="Kiyama R."/>
            <person name="Furutani Y."/>
            <person name="Kawaguchi K."/>
            <person name="Nakanishi T."/>
        </authorList>
    </citation>
    <scope>NUCLEOTIDE SEQUENCE [LARGE SCALE GENOMIC DNA]</scope>
</reference>
<dbReference type="Pfam" id="PF02747">
    <property type="entry name" value="PCNA_C"/>
    <property type="match status" value="1"/>
</dbReference>
<dbReference type="PANTHER" id="PTHR11352">
    <property type="entry name" value="PROLIFERATING CELL NUCLEAR ANTIGEN"/>
    <property type="match status" value="1"/>
</dbReference>
<dbReference type="RefSeq" id="XP_027617173.1">
    <property type="nucleotide sequence ID" value="XM_027761372.1"/>
</dbReference>
<dbReference type="GO" id="GO:0006298">
    <property type="term" value="P:mismatch repair"/>
    <property type="evidence" value="ECO:0007669"/>
    <property type="project" value="TreeGrafter"/>
</dbReference>
<dbReference type="STRING" id="139825.A0A401GVP1"/>
<dbReference type="EMBL" id="BFAD01000009">
    <property type="protein sequence ID" value="GBE86260.1"/>
    <property type="molecule type" value="Genomic_DNA"/>
</dbReference>
<comment type="caution">
    <text evidence="7">The sequence shown here is derived from an EMBL/GenBank/DDBJ whole genome shotgun (WGS) entry which is preliminary data.</text>
</comment>
<sequence>MLEARLSEAIVLKRALYAFKELRADNIACRYSEDAITLQAFDKPRVVLVIVRLAASAFERYLCDRRRTLRVKLDLLTKVLQCAKYDDAVTIKADDHIDFITLTYQARDSGRVEHYNLVLKDIPSDTFFPDTRFLARATMPSAEFARVARNLSRLSDTVCIEISKRGVRFRTGSSSFSCTVFLPQADPALSPPMEEPANPQQDVQDEHRDEEEEFGEKDEDPGDVMMNGPDENSDAETLRSRKHKRASSKICLQGKPTKEAGKGPCDANDVAHKGVSVEVDETMALTVGLKYLLSFVKSTERSNAPVVQLRMDDKSPLIVCLFSCFALFILASLLHRALLPNFCPCRVLFWSFELSSCLPLLTIAPTAGFV</sequence>
<dbReference type="AlphaFoldDB" id="A0A401GVP1"/>
<dbReference type="Proteomes" id="UP000287166">
    <property type="component" value="Unassembled WGS sequence"/>
</dbReference>
<dbReference type="NCBIfam" id="TIGR00590">
    <property type="entry name" value="pcna"/>
    <property type="match status" value="1"/>
</dbReference>
<dbReference type="InterPro" id="IPR022648">
    <property type="entry name" value="Pr_cel_nuc_antig_N"/>
</dbReference>
<dbReference type="GO" id="GO:0006272">
    <property type="term" value="P:leading strand elongation"/>
    <property type="evidence" value="ECO:0007669"/>
    <property type="project" value="TreeGrafter"/>
</dbReference>
<feature type="region of interest" description="Disordered" evidence="3">
    <location>
        <begin position="186"/>
        <end position="246"/>
    </location>
</feature>
<protein>
    <recommendedName>
        <fullName evidence="9">Proliferating cell nuclear antigen</fullName>
    </recommendedName>
</protein>
<keyword evidence="4" id="KW-0472">Membrane</keyword>
<gene>
    <name evidence="7" type="ORF">SCP_0901390</name>
</gene>
<keyword evidence="4" id="KW-1133">Transmembrane helix</keyword>
<keyword evidence="2" id="KW-0238">DNA-binding</keyword>
<dbReference type="OrthoDB" id="534348at2759"/>
<dbReference type="GO" id="GO:0006275">
    <property type="term" value="P:regulation of DNA replication"/>
    <property type="evidence" value="ECO:0007669"/>
    <property type="project" value="InterPro"/>
</dbReference>
<dbReference type="InterPro" id="IPR046938">
    <property type="entry name" value="DNA_clamp_sf"/>
</dbReference>
<feature type="domain" description="Proliferating cell nuclear antigen PCNA C-terminal" evidence="6">
    <location>
        <begin position="129"/>
        <end position="172"/>
    </location>
</feature>
<evidence type="ECO:0000313" key="7">
    <source>
        <dbReference type="EMBL" id="GBE86260.1"/>
    </source>
</evidence>
<evidence type="ECO:0000256" key="3">
    <source>
        <dbReference type="SAM" id="MobiDB-lite"/>
    </source>
</evidence>
<dbReference type="GO" id="GO:0003677">
    <property type="term" value="F:DNA binding"/>
    <property type="evidence" value="ECO:0007669"/>
    <property type="project" value="UniProtKB-KW"/>
</dbReference>
<dbReference type="Pfam" id="PF00705">
    <property type="entry name" value="PCNA_N"/>
    <property type="match status" value="1"/>
</dbReference>
<keyword evidence="4" id="KW-0812">Transmembrane</keyword>
<accession>A0A401GVP1</accession>
<dbReference type="InParanoid" id="A0A401GVP1"/>